<organism evidence="9 10">
    <name type="scientific">Corynascus novoguineensis</name>
    <dbReference type="NCBI Taxonomy" id="1126955"/>
    <lineage>
        <taxon>Eukaryota</taxon>
        <taxon>Fungi</taxon>
        <taxon>Dikarya</taxon>
        <taxon>Ascomycota</taxon>
        <taxon>Pezizomycotina</taxon>
        <taxon>Sordariomycetes</taxon>
        <taxon>Sordariomycetidae</taxon>
        <taxon>Sordariales</taxon>
        <taxon>Chaetomiaceae</taxon>
        <taxon>Corynascus</taxon>
    </lineage>
</organism>
<comment type="similarity">
    <text evidence="5">Belongs to the COX23 family.</text>
</comment>
<evidence type="ECO:0000313" key="9">
    <source>
        <dbReference type="EMBL" id="KAK4247579.1"/>
    </source>
</evidence>
<feature type="region of interest" description="Disordered" evidence="7">
    <location>
        <begin position="1"/>
        <end position="25"/>
    </location>
</feature>
<dbReference type="SUPFAM" id="SSF47072">
    <property type="entry name" value="Cysteine alpha-hairpin motif"/>
    <property type="match status" value="1"/>
</dbReference>
<reference evidence="9" key="2">
    <citation type="submission" date="2023-05" db="EMBL/GenBank/DDBJ databases">
        <authorList>
            <consortium name="Lawrence Berkeley National Laboratory"/>
            <person name="Steindorff A."/>
            <person name="Hensen N."/>
            <person name="Bonometti L."/>
            <person name="Westerberg I."/>
            <person name="Brannstrom I.O."/>
            <person name="Guillou S."/>
            <person name="Cros-Aarteil S."/>
            <person name="Calhoun S."/>
            <person name="Haridas S."/>
            <person name="Kuo A."/>
            <person name="Mondo S."/>
            <person name="Pangilinan J."/>
            <person name="Riley R."/>
            <person name="Labutti K."/>
            <person name="Andreopoulos B."/>
            <person name="Lipzen A."/>
            <person name="Chen C."/>
            <person name="Yanf M."/>
            <person name="Daum C."/>
            <person name="Ng V."/>
            <person name="Clum A."/>
            <person name="Ohm R."/>
            <person name="Martin F."/>
            <person name="Silar P."/>
            <person name="Natvig D."/>
            <person name="Lalanne C."/>
            <person name="Gautier V."/>
            <person name="Ament-Velasquez S.L."/>
            <person name="Kruys A."/>
            <person name="Hutchinson M.I."/>
            <person name="Powell A.J."/>
            <person name="Barry K."/>
            <person name="Miller A.N."/>
            <person name="Grigoriev I.V."/>
            <person name="Debuchy R."/>
            <person name="Gladieux P."/>
            <person name="Thoren M.H."/>
            <person name="Johannesson H."/>
        </authorList>
    </citation>
    <scope>NUCLEOTIDE SEQUENCE</scope>
    <source>
        <strain evidence="9">CBS 359.72</strain>
    </source>
</reference>
<name>A0AAN7HQF7_9PEZI</name>
<sequence length="83" mass="9726">MSSTRSRDADPWNQDTKQKFEGKDRSEFLDPCQEAATRSIRCLNRNGGDRTLCSDYFQAYRDCKKAWIEKRRLDKKNSPGLFS</sequence>
<dbReference type="Pfam" id="PF06747">
    <property type="entry name" value="CHCH"/>
    <property type="match status" value="1"/>
</dbReference>
<evidence type="ECO:0000256" key="1">
    <source>
        <dbReference type="ARBA" id="ARBA00003875"/>
    </source>
</evidence>
<comment type="subcellular location">
    <subcellularLocation>
        <location evidence="2">Mitochondrion intermembrane space</location>
    </subcellularLocation>
</comment>
<evidence type="ECO:0000259" key="8">
    <source>
        <dbReference type="Pfam" id="PF06747"/>
    </source>
</evidence>
<reference evidence="9" key="1">
    <citation type="journal article" date="2023" name="Mol. Phylogenet. Evol.">
        <title>Genome-scale phylogeny and comparative genomics of the fungal order Sordariales.</title>
        <authorList>
            <person name="Hensen N."/>
            <person name="Bonometti L."/>
            <person name="Westerberg I."/>
            <person name="Brannstrom I.O."/>
            <person name="Guillou S."/>
            <person name="Cros-Aarteil S."/>
            <person name="Calhoun S."/>
            <person name="Haridas S."/>
            <person name="Kuo A."/>
            <person name="Mondo S."/>
            <person name="Pangilinan J."/>
            <person name="Riley R."/>
            <person name="LaButti K."/>
            <person name="Andreopoulos B."/>
            <person name="Lipzen A."/>
            <person name="Chen C."/>
            <person name="Yan M."/>
            <person name="Daum C."/>
            <person name="Ng V."/>
            <person name="Clum A."/>
            <person name="Steindorff A."/>
            <person name="Ohm R.A."/>
            <person name="Martin F."/>
            <person name="Silar P."/>
            <person name="Natvig D.O."/>
            <person name="Lalanne C."/>
            <person name="Gautier V."/>
            <person name="Ament-Velasquez S.L."/>
            <person name="Kruys A."/>
            <person name="Hutchinson M.I."/>
            <person name="Powell A.J."/>
            <person name="Barry K."/>
            <person name="Miller A.N."/>
            <person name="Grigoriev I.V."/>
            <person name="Debuchy R."/>
            <person name="Gladieux P."/>
            <person name="Hiltunen Thoren M."/>
            <person name="Johannesson H."/>
        </authorList>
    </citation>
    <scope>NUCLEOTIDE SEQUENCE</scope>
    <source>
        <strain evidence="9">CBS 359.72</strain>
    </source>
</reference>
<dbReference type="EMBL" id="MU857651">
    <property type="protein sequence ID" value="KAK4247579.1"/>
    <property type="molecule type" value="Genomic_DNA"/>
</dbReference>
<evidence type="ECO:0000256" key="5">
    <source>
        <dbReference type="ARBA" id="ARBA00038264"/>
    </source>
</evidence>
<evidence type="ECO:0000313" key="10">
    <source>
        <dbReference type="Proteomes" id="UP001303647"/>
    </source>
</evidence>
<evidence type="ECO:0000256" key="6">
    <source>
        <dbReference type="ARBA" id="ARBA00041104"/>
    </source>
</evidence>
<gene>
    <name evidence="9" type="ORF">C7999DRAFT_14373</name>
</gene>
<protein>
    <recommendedName>
        <fullName evidence="6">Cytochrome c oxidase-assembly factor COX23, mitochondrial</fullName>
    </recommendedName>
</protein>
<evidence type="ECO:0000256" key="4">
    <source>
        <dbReference type="ARBA" id="ARBA00023157"/>
    </source>
</evidence>
<evidence type="ECO:0000256" key="7">
    <source>
        <dbReference type="SAM" id="MobiDB-lite"/>
    </source>
</evidence>
<comment type="caution">
    <text evidence="9">The sequence shown here is derived from an EMBL/GenBank/DDBJ whole genome shotgun (WGS) entry which is preliminary data.</text>
</comment>
<dbReference type="PROSITE" id="PS51808">
    <property type="entry name" value="CHCH"/>
    <property type="match status" value="1"/>
</dbReference>
<dbReference type="AlphaFoldDB" id="A0AAN7HQF7"/>
<dbReference type="GO" id="GO:0005758">
    <property type="term" value="C:mitochondrial intermembrane space"/>
    <property type="evidence" value="ECO:0007669"/>
    <property type="project" value="UniProtKB-SubCell"/>
</dbReference>
<dbReference type="InterPro" id="IPR009069">
    <property type="entry name" value="Cys_alpha_HP_mot_SF"/>
</dbReference>
<keyword evidence="3" id="KW-0496">Mitochondrion</keyword>
<accession>A0AAN7HQF7</accession>
<dbReference type="PANTHER" id="PTHR46811:SF1">
    <property type="entry name" value="COILED-COIL-HELIX-COILED-COIL-HELIX DOMAIN-CONTAINING PROTEIN 7"/>
    <property type="match status" value="1"/>
</dbReference>
<evidence type="ECO:0000256" key="2">
    <source>
        <dbReference type="ARBA" id="ARBA00004569"/>
    </source>
</evidence>
<dbReference type="Proteomes" id="UP001303647">
    <property type="component" value="Unassembled WGS sequence"/>
</dbReference>
<keyword evidence="4" id="KW-1015">Disulfide bond</keyword>
<feature type="domain" description="CHCH" evidence="8">
    <location>
        <begin position="32"/>
        <end position="65"/>
    </location>
</feature>
<dbReference type="PANTHER" id="PTHR46811">
    <property type="entry name" value="COILED-COIL-HELIX-COILED-COIL-HELIX DOMAIN-CONTAINING PROTEIN 7"/>
    <property type="match status" value="1"/>
</dbReference>
<keyword evidence="10" id="KW-1185">Reference proteome</keyword>
<proteinExistence type="inferred from homology"/>
<dbReference type="InterPro" id="IPR010625">
    <property type="entry name" value="CHCH"/>
</dbReference>
<dbReference type="InterPro" id="IPR051040">
    <property type="entry name" value="COX23"/>
</dbReference>
<comment type="function">
    <text evidence="1">Required for the assembly of cytochrome c oxidase.</text>
</comment>
<dbReference type="GO" id="GO:0033108">
    <property type="term" value="P:mitochondrial respiratory chain complex assembly"/>
    <property type="evidence" value="ECO:0007669"/>
    <property type="project" value="TreeGrafter"/>
</dbReference>
<evidence type="ECO:0000256" key="3">
    <source>
        <dbReference type="ARBA" id="ARBA00023128"/>
    </source>
</evidence>